<reference evidence="3 4" key="1">
    <citation type="journal article" date="2024" name="J Genomics">
        <title>Draft genome sequencing and assembly of Favolaschia claudopus CIRM-BRFM 2984 isolated from oak limbs.</title>
        <authorList>
            <person name="Navarro D."/>
            <person name="Drula E."/>
            <person name="Chaduli D."/>
            <person name="Cazenave R."/>
            <person name="Ahrendt S."/>
            <person name="Wang J."/>
            <person name="Lipzen A."/>
            <person name="Daum C."/>
            <person name="Barry K."/>
            <person name="Grigoriev I.V."/>
            <person name="Favel A."/>
            <person name="Rosso M.N."/>
            <person name="Martin F."/>
        </authorList>
    </citation>
    <scope>NUCLEOTIDE SEQUENCE [LARGE SCALE GENOMIC DNA]</scope>
    <source>
        <strain evidence="3 4">CIRM-BRFM 2984</strain>
    </source>
</reference>
<dbReference type="AlphaFoldDB" id="A0AAW0CS31"/>
<name>A0AAW0CS31_9AGAR</name>
<sequence length="355" mass="39573">MSDLITLHIELSGLWHPVLAMPMEEIQVLTLRPHKWLRFMGYCIYGARGRLQSSPQGISEVNPLETTTFSTDYYYVSGKPGRFIDIDAINDRISDSNLSSRSTQFRKEVVARDSKCIVIQSEPMHCTACHIIPHSKGDEYIKLLSLYRGITPPITEIRDVRNGILLYAGFHIALGAGQIAFLLTGAKNPYLDVSDVPGCQDSTAPHRLILQHIETLGPPYDTIARNNTDARFASASNGPKPELLHFFYACAVIRRWGLDVKATQHPLREKGIWSRYYDGDRSSDKEDDTEDPGMRRGPEPAQGGRSAARQPGAAMTGGHSRSLGDVMDLLMPFTVCDPPETRHGAIVQWLKEITL</sequence>
<comment type="caution">
    <text evidence="3">The sequence shown here is derived from an EMBL/GenBank/DDBJ whole genome shotgun (WGS) entry which is preliminary data.</text>
</comment>
<evidence type="ECO:0000313" key="3">
    <source>
        <dbReference type="EMBL" id="KAK7041071.1"/>
    </source>
</evidence>
<evidence type="ECO:0000313" key="4">
    <source>
        <dbReference type="Proteomes" id="UP001362999"/>
    </source>
</evidence>
<dbReference type="InterPro" id="IPR003615">
    <property type="entry name" value="HNH_nuc"/>
</dbReference>
<gene>
    <name evidence="3" type="ORF">R3P38DRAFT_2893052</name>
</gene>
<accession>A0AAW0CS31</accession>
<dbReference type="EMBL" id="JAWWNJ010000014">
    <property type="protein sequence ID" value="KAK7041071.1"/>
    <property type="molecule type" value="Genomic_DNA"/>
</dbReference>
<evidence type="ECO:0000259" key="2">
    <source>
        <dbReference type="Pfam" id="PF13391"/>
    </source>
</evidence>
<feature type="domain" description="HNH nuclease" evidence="2">
    <location>
        <begin position="117"/>
        <end position="181"/>
    </location>
</feature>
<feature type="region of interest" description="Disordered" evidence="1">
    <location>
        <begin position="278"/>
        <end position="320"/>
    </location>
</feature>
<keyword evidence="4" id="KW-1185">Reference proteome</keyword>
<evidence type="ECO:0000256" key="1">
    <source>
        <dbReference type="SAM" id="MobiDB-lite"/>
    </source>
</evidence>
<proteinExistence type="predicted"/>
<dbReference type="Pfam" id="PF13391">
    <property type="entry name" value="HNH_2"/>
    <property type="match status" value="1"/>
</dbReference>
<organism evidence="3 4">
    <name type="scientific">Favolaschia claudopus</name>
    <dbReference type="NCBI Taxonomy" id="2862362"/>
    <lineage>
        <taxon>Eukaryota</taxon>
        <taxon>Fungi</taxon>
        <taxon>Dikarya</taxon>
        <taxon>Basidiomycota</taxon>
        <taxon>Agaricomycotina</taxon>
        <taxon>Agaricomycetes</taxon>
        <taxon>Agaricomycetidae</taxon>
        <taxon>Agaricales</taxon>
        <taxon>Marasmiineae</taxon>
        <taxon>Mycenaceae</taxon>
        <taxon>Favolaschia</taxon>
    </lineage>
</organism>
<dbReference type="Proteomes" id="UP001362999">
    <property type="component" value="Unassembled WGS sequence"/>
</dbReference>
<protein>
    <recommendedName>
        <fullName evidence="2">HNH nuclease domain-containing protein</fullName>
    </recommendedName>
</protein>